<sequence length="362" mass="36671">MRYRAGPGVGAAVSVGSLISTRSCSAGLGCRSTYPGRSAENRDRRLIVAPRTVAELGEAGVIALINSDRSQPATTLLGPGDDAAVLAAPDGRVVVTTDMLVQGRHFRLDWSDPADVGAKAIAQNAADVVAMGARPTGFVVALGCPGDTPLATVEALAAGMWAEAARAGGGIVGGDLVQSPMMVLSVAAFGDLDGRDPVRLTGARPGDILGYAGRFGWSAAGLALLEAERTEPAEPIAVHRRPAPPYRAGVAAGRAGATAMTDVSDGLIADLAQLAAASGVRIDLAAARVVDPALTGIAAELGADPRVWTLTGGEDHALVATFDPRSDIPAGWRTAGTVGPGSGVWVDGVRWSGAGGWESFTR</sequence>
<proteinExistence type="inferred from homology"/>
<feature type="binding site" evidence="1">
    <location>
        <position position="98"/>
    </location>
    <ligand>
        <name>Mg(2+)</name>
        <dbReference type="ChEBI" id="CHEBI:18420"/>
        <label>1</label>
    </ligand>
</feature>
<keyword evidence="1" id="KW-0547">Nucleotide-binding</keyword>
<reference evidence="4" key="1">
    <citation type="submission" date="2021-07" db="EMBL/GenBank/DDBJ databases">
        <title>Candidatus Kaistella beijingensis sp. nov. isolated from a municipal wastewater treatment plant is involved in sludge foaming.</title>
        <authorList>
            <person name="Song Y."/>
            <person name="Liu S.-J."/>
        </authorList>
    </citation>
    <scope>NUCLEOTIDE SEQUENCE</scope>
    <source>
        <strain evidence="4">DSM 43998</strain>
    </source>
</reference>
<dbReference type="InterPro" id="IPR016188">
    <property type="entry name" value="PurM-like_N"/>
</dbReference>
<keyword evidence="1" id="KW-0067">ATP-binding</keyword>
<feature type="binding site" evidence="1">
    <location>
        <position position="97"/>
    </location>
    <ligand>
        <name>Mg(2+)</name>
        <dbReference type="ChEBI" id="CHEBI:18420"/>
        <label>1</label>
    </ligand>
</feature>
<dbReference type="CDD" id="cd02194">
    <property type="entry name" value="ThiL"/>
    <property type="match status" value="1"/>
</dbReference>
<organism evidence="4 5">
    <name type="scientific">Skermania pinensis</name>
    <dbReference type="NCBI Taxonomy" id="39122"/>
    <lineage>
        <taxon>Bacteria</taxon>
        <taxon>Bacillati</taxon>
        <taxon>Actinomycetota</taxon>
        <taxon>Actinomycetes</taxon>
        <taxon>Mycobacteriales</taxon>
        <taxon>Gordoniaceae</taxon>
        <taxon>Skermania</taxon>
    </lineage>
</organism>
<dbReference type="SUPFAM" id="SSF56042">
    <property type="entry name" value="PurM C-terminal domain-like"/>
    <property type="match status" value="1"/>
</dbReference>
<feature type="binding site" evidence="1">
    <location>
        <position position="264"/>
    </location>
    <ligand>
        <name>ATP</name>
        <dbReference type="ChEBI" id="CHEBI:30616"/>
    </ligand>
</feature>
<feature type="binding site" evidence="1">
    <location>
        <position position="175"/>
    </location>
    <ligand>
        <name>Mg(2+)</name>
        <dbReference type="ChEBI" id="CHEBI:18420"/>
        <label>1</label>
    </ligand>
</feature>
<feature type="binding site" evidence="1">
    <location>
        <position position="262"/>
    </location>
    <ligand>
        <name>Mg(2+)</name>
        <dbReference type="ChEBI" id="CHEBI:18420"/>
        <label>3</label>
    </ligand>
</feature>
<dbReference type="GO" id="GO:0009030">
    <property type="term" value="F:thiamine-phosphate kinase activity"/>
    <property type="evidence" value="ECO:0007669"/>
    <property type="project" value="UniProtKB-EC"/>
</dbReference>
<name>A0ABX8SD91_9ACTN</name>
<feature type="binding site" evidence="1">
    <location>
        <begin position="174"/>
        <end position="175"/>
    </location>
    <ligand>
        <name>ATP</name>
        <dbReference type="ChEBI" id="CHEBI:30616"/>
    </ligand>
</feature>
<feature type="domain" description="PurM-like N-terminal" evidence="2">
    <location>
        <begin position="80"/>
        <end position="190"/>
    </location>
</feature>
<dbReference type="InterPro" id="IPR036921">
    <property type="entry name" value="PurM-like_N_sf"/>
</dbReference>
<comment type="catalytic activity">
    <reaction evidence="1">
        <text>thiamine phosphate + ATP = thiamine diphosphate + ADP</text>
        <dbReference type="Rhea" id="RHEA:15913"/>
        <dbReference type="ChEBI" id="CHEBI:30616"/>
        <dbReference type="ChEBI" id="CHEBI:37575"/>
        <dbReference type="ChEBI" id="CHEBI:58937"/>
        <dbReference type="ChEBI" id="CHEBI:456216"/>
        <dbReference type="EC" id="2.7.4.16"/>
    </reaction>
</comment>
<dbReference type="InterPro" id="IPR036676">
    <property type="entry name" value="PurM-like_C_sf"/>
</dbReference>
<feature type="binding site" evidence="1">
    <location>
        <position position="127"/>
    </location>
    <ligand>
        <name>Mg(2+)</name>
        <dbReference type="ChEBI" id="CHEBI:18420"/>
        <label>3</label>
    </ligand>
</feature>
<dbReference type="HAMAP" id="MF_02128">
    <property type="entry name" value="TMP_kinase"/>
    <property type="match status" value="1"/>
</dbReference>
<gene>
    <name evidence="1" type="primary">thiL</name>
    <name evidence="4" type="ORF">KV203_12350</name>
</gene>
<feature type="binding site" evidence="1">
    <location>
        <position position="82"/>
    </location>
    <ligand>
        <name>Mg(2+)</name>
        <dbReference type="ChEBI" id="CHEBI:18420"/>
        <label>4</label>
    </ligand>
</feature>
<comment type="caution">
    <text evidence="1">Lacks conserved residue(s) required for the propagation of feature annotation.</text>
</comment>
<keyword evidence="1 4" id="KW-0418">Kinase</keyword>
<comment type="function">
    <text evidence="1">Catalyzes the ATP-dependent phosphorylation of thiamine-monophosphate (TMP) to form thiamine-pyrophosphate (TPP), the active form of vitamin B1.</text>
</comment>
<keyword evidence="1 4" id="KW-0808">Transferase</keyword>
<feature type="binding site" evidence="1">
    <location>
        <position position="82"/>
    </location>
    <ligand>
        <name>Mg(2+)</name>
        <dbReference type="ChEBI" id="CHEBI:18420"/>
        <label>3</label>
    </ligand>
</feature>
<dbReference type="EC" id="2.7.4.16" evidence="1"/>
<keyword evidence="1" id="KW-0784">Thiamine biosynthesis</keyword>
<feature type="binding site" evidence="1">
    <location>
        <position position="105"/>
    </location>
    <ligand>
        <name>substrate</name>
    </ligand>
</feature>
<feature type="binding site" evidence="1">
    <location>
        <position position="357"/>
    </location>
    <ligand>
        <name>substrate</name>
    </ligand>
</feature>
<feature type="binding site" evidence="1">
    <location>
        <position position="265"/>
    </location>
    <ligand>
        <name>Mg(2+)</name>
        <dbReference type="ChEBI" id="CHEBI:18420"/>
        <label>5</label>
    </ligand>
</feature>
<comment type="pathway">
    <text evidence="1">Cofactor biosynthesis; thiamine diphosphate biosynthesis; thiamine diphosphate from thiamine phosphate: step 1/1.</text>
</comment>
<protein>
    <recommendedName>
        <fullName evidence="1">Thiamine-monophosphate kinase</fullName>
        <shortName evidence="1">TMP kinase</shortName>
        <shortName evidence="1">Thiamine-phosphate kinase</shortName>
        <ecNumber evidence="1">2.7.4.16</ecNumber>
    </recommendedName>
</protein>
<keyword evidence="1" id="KW-0479">Metal-binding</keyword>
<dbReference type="InterPro" id="IPR010918">
    <property type="entry name" value="PurM-like_C_dom"/>
</dbReference>
<dbReference type="InterPro" id="IPR006283">
    <property type="entry name" value="ThiL-like"/>
</dbReference>
<evidence type="ECO:0000259" key="2">
    <source>
        <dbReference type="Pfam" id="PF00586"/>
    </source>
</evidence>
<feature type="binding site" evidence="1">
    <location>
        <position position="127"/>
    </location>
    <ligand>
        <name>Mg(2+)</name>
        <dbReference type="ChEBI" id="CHEBI:18420"/>
        <label>4</label>
    </ligand>
</feature>
<keyword evidence="1" id="KW-0460">Magnesium</keyword>
<dbReference type="Pfam" id="PF02769">
    <property type="entry name" value="AIRS_C"/>
    <property type="match status" value="1"/>
</dbReference>
<dbReference type="SUPFAM" id="SSF55326">
    <property type="entry name" value="PurM N-terminal domain-like"/>
    <property type="match status" value="1"/>
</dbReference>
<accession>A0ABX8SD91</accession>
<evidence type="ECO:0000259" key="3">
    <source>
        <dbReference type="Pfam" id="PF02769"/>
    </source>
</evidence>
<feature type="binding site" evidence="1">
    <location>
        <position position="314"/>
    </location>
    <ligand>
        <name>substrate</name>
    </ligand>
</feature>
<feature type="binding site" evidence="1">
    <location>
        <position position="127"/>
    </location>
    <ligand>
        <name>Mg(2+)</name>
        <dbReference type="ChEBI" id="CHEBI:18420"/>
        <label>2</label>
    </ligand>
</feature>
<dbReference type="EMBL" id="CP079105">
    <property type="protein sequence ID" value="QXQ15888.1"/>
    <property type="molecule type" value="Genomic_DNA"/>
</dbReference>
<evidence type="ECO:0000256" key="1">
    <source>
        <dbReference type="HAMAP-Rule" id="MF_02128"/>
    </source>
</evidence>
<dbReference type="PANTHER" id="PTHR30270">
    <property type="entry name" value="THIAMINE-MONOPHOSPHATE KINASE"/>
    <property type="match status" value="1"/>
</dbReference>
<feature type="domain" description="PurM-like C-terminal" evidence="3">
    <location>
        <begin position="205"/>
        <end position="294"/>
    </location>
</feature>
<dbReference type="NCBIfam" id="NF004351">
    <property type="entry name" value="PRK05731.1-4"/>
    <property type="match status" value="1"/>
</dbReference>
<dbReference type="NCBIfam" id="TIGR01379">
    <property type="entry name" value="thiL"/>
    <property type="match status" value="1"/>
</dbReference>
<dbReference type="Gene3D" id="3.30.1330.10">
    <property type="entry name" value="PurM-like, N-terminal domain"/>
    <property type="match status" value="1"/>
</dbReference>
<comment type="miscellaneous">
    <text evidence="1">Reaction mechanism of ThiL seems to utilize a direct, inline transfer of the gamma-phosphate of ATP to TMP rather than a phosphorylated enzyme intermediate.</text>
</comment>
<dbReference type="Pfam" id="PF00586">
    <property type="entry name" value="AIRS"/>
    <property type="match status" value="1"/>
</dbReference>
<evidence type="ECO:0000313" key="5">
    <source>
        <dbReference type="Proteomes" id="UP000887023"/>
    </source>
</evidence>
<dbReference type="Proteomes" id="UP000887023">
    <property type="component" value="Chromosome"/>
</dbReference>
<keyword evidence="5" id="KW-1185">Reference proteome</keyword>
<comment type="similarity">
    <text evidence="1">Belongs to the thiamine-monophosphate kinase family.</text>
</comment>
<dbReference type="Gene3D" id="3.90.650.10">
    <property type="entry name" value="PurM-like C-terminal domain"/>
    <property type="match status" value="1"/>
</dbReference>
<dbReference type="PANTHER" id="PTHR30270:SF0">
    <property type="entry name" value="THIAMINE-MONOPHOSPHATE KINASE"/>
    <property type="match status" value="1"/>
</dbReference>
<feature type="binding site" evidence="1">
    <location>
        <position position="96"/>
    </location>
    <ligand>
        <name>Mg(2+)</name>
        <dbReference type="ChEBI" id="CHEBI:18420"/>
        <label>4</label>
    </ligand>
</feature>
<evidence type="ECO:0000313" key="4">
    <source>
        <dbReference type="EMBL" id="QXQ15888.1"/>
    </source>
</evidence>
<feature type="binding site" evidence="1">
    <location>
        <position position="98"/>
    </location>
    <ligand>
        <name>Mg(2+)</name>
        <dbReference type="ChEBI" id="CHEBI:18420"/>
        <label>2</label>
    </ligand>
</feature>